<dbReference type="InterPro" id="IPR020084">
    <property type="entry name" value="NUDIX_hydrolase_CS"/>
</dbReference>
<evidence type="ECO:0000313" key="9">
    <source>
        <dbReference type="EMBL" id="KUE76217.1"/>
    </source>
</evidence>
<accession>A0A0W7TQU4</accession>
<accession>A0A0D8J1R5</accession>
<evidence type="ECO:0000256" key="1">
    <source>
        <dbReference type="ARBA" id="ARBA00005582"/>
    </source>
</evidence>
<dbReference type="SUPFAM" id="SSF55811">
    <property type="entry name" value="Nudix"/>
    <property type="match status" value="1"/>
</dbReference>
<dbReference type="AlphaFoldDB" id="A0A0D8J1R5"/>
<dbReference type="EMBL" id="WMZU01000002">
    <property type="protein sequence ID" value="MTS26045.1"/>
    <property type="molecule type" value="Genomic_DNA"/>
</dbReference>
<evidence type="ECO:0000256" key="2">
    <source>
        <dbReference type="ARBA" id="ARBA00018911"/>
    </source>
</evidence>
<sequence length="139" mass="15578">MKHEKSCGAICYTREEGAPRVLVICHRYGGHWAFPKGHVEAGESEEETAMREVREETGAQVRVRPGYREVTTYSPAKGVTKDVVFFVAEITGGTLRAQPEEVRAVCLLPLEEAQRRLTYAADKELLEKAKNMILDEKNG</sequence>
<dbReference type="GO" id="GO:0006754">
    <property type="term" value="P:ATP biosynthetic process"/>
    <property type="evidence" value="ECO:0007669"/>
    <property type="project" value="TreeGrafter"/>
</dbReference>
<evidence type="ECO:0000256" key="5">
    <source>
        <dbReference type="ARBA" id="ARBA00032644"/>
    </source>
</evidence>
<dbReference type="InterPro" id="IPR015797">
    <property type="entry name" value="NUDIX_hydrolase-like_dom_sf"/>
</dbReference>
<feature type="domain" description="Nudix hydrolase" evidence="7">
    <location>
        <begin position="2"/>
        <end position="130"/>
    </location>
</feature>
<comment type="caution">
    <text evidence="8">The sequence shown here is derived from an EMBL/GenBank/DDBJ whole genome shotgun (WGS) entry which is preliminary data.</text>
</comment>
<gene>
    <name evidence="9" type="ORF">ASJ35_09525</name>
    <name evidence="10" type="ORF">FYJ76_06060</name>
    <name evidence="12" type="ORF">GMD52_01730</name>
    <name evidence="11" type="ORF">GMD59_01945</name>
    <name evidence="8" type="ORF">TQ39_10800</name>
</gene>
<keyword evidence="3" id="KW-0547">Nucleotide-binding</keyword>
<evidence type="ECO:0000313" key="11">
    <source>
        <dbReference type="EMBL" id="MTS26045.1"/>
    </source>
</evidence>
<evidence type="ECO:0000256" key="4">
    <source>
        <dbReference type="ARBA" id="ARBA00022801"/>
    </source>
</evidence>
<protein>
    <recommendedName>
        <fullName evidence="2">Bis(5'-nucleosyl)-tetraphosphatase [asymmetrical]</fullName>
    </recommendedName>
    <alternativeName>
        <fullName evidence="5">Diadenosine 5',5'''-P1,P4-tetraphosphate asymmetrical hydrolase</fullName>
    </alternativeName>
</protein>
<evidence type="ECO:0000313" key="14">
    <source>
        <dbReference type="Proteomes" id="UP000053433"/>
    </source>
</evidence>
<dbReference type="Proteomes" id="UP000053433">
    <property type="component" value="Unassembled WGS sequence"/>
</dbReference>
<dbReference type="PRINTS" id="PR00502">
    <property type="entry name" value="NUDIXFAMILY"/>
</dbReference>
<evidence type="ECO:0000256" key="6">
    <source>
        <dbReference type="RuleBase" id="RU003476"/>
    </source>
</evidence>
<keyword evidence="13" id="KW-1185">Reference proteome</keyword>
<dbReference type="GO" id="GO:0004081">
    <property type="term" value="F:bis(5'-nucleosyl)-tetraphosphatase (asymmetrical) activity"/>
    <property type="evidence" value="ECO:0007669"/>
    <property type="project" value="TreeGrafter"/>
</dbReference>
<dbReference type="Gene3D" id="3.90.79.10">
    <property type="entry name" value="Nucleoside Triphosphate Pyrophosphohydrolase"/>
    <property type="match status" value="1"/>
</dbReference>
<proteinExistence type="inferred from homology"/>
<evidence type="ECO:0000313" key="12">
    <source>
        <dbReference type="EMBL" id="MTS50262.1"/>
    </source>
</evidence>
<dbReference type="InterPro" id="IPR020476">
    <property type="entry name" value="Nudix_hydrolase"/>
</dbReference>
<dbReference type="GeneID" id="42857071"/>
<evidence type="ECO:0000313" key="15">
    <source>
        <dbReference type="Proteomes" id="UP000431913"/>
    </source>
</evidence>
<reference evidence="9 14" key="2">
    <citation type="submission" date="2015-10" db="EMBL/GenBank/DDBJ databases">
        <title>A novel member of the family Ruminococcaceae isolated from human faeces.</title>
        <authorList>
            <person name="Shkoporov A.N."/>
            <person name="Chaplin A.V."/>
            <person name="Motuzova O.V."/>
            <person name="Kafarskaia L.I."/>
            <person name="Efimov B.A."/>
        </authorList>
    </citation>
    <scope>NUCLEOTIDE SEQUENCE [LARGE SCALE GENOMIC DNA]</scope>
    <source>
        <strain evidence="9 14">668</strain>
    </source>
</reference>
<keyword evidence="4 6" id="KW-0378">Hydrolase</keyword>
<reference evidence="16 17" key="3">
    <citation type="journal article" date="2019" name="Nat. Med.">
        <title>A library of human gut bacterial isolates paired with longitudinal multiomics data enables mechanistic microbiome research.</title>
        <authorList>
            <person name="Poyet M."/>
            <person name="Groussin M."/>
            <person name="Gibbons S.M."/>
            <person name="Avila-Pacheco J."/>
            <person name="Jiang X."/>
            <person name="Kearney S.M."/>
            <person name="Perrotta A.R."/>
            <person name="Berdy B."/>
            <person name="Zhao S."/>
            <person name="Lieberman T.D."/>
            <person name="Swanson P.K."/>
            <person name="Smith M."/>
            <person name="Roesemann S."/>
            <person name="Alexander J.E."/>
            <person name="Rich S.A."/>
            <person name="Livny J."/>
            <person name="Vlamakis H."/>
            <person name="Clish C."/>
            <person name="Bullock K."/>
            <person name="Deik A."/>
            <person name="Scott J."/>
            <person name="Pierce K.A."/>
            <person name="Xavier R.J."/>
            <person name="Alm E.J."/>
        </authorList>
    </citation>
    <scope>NUCLEOTIDE SEQUENCE [LARGE SCALE GENOMIC DNA]</scope>
    <source>
        <strain evidence="11 17">BIOML-A4</strain>
        <strain evidence="12 16">BIOML-A7</strain>
    </source>
</reference>
<comment type="similarity">
    <text evidence="1 6">Belongs to the Nudix hydrolase family.</text>
</comment>
<dbReference type="Proteomes" id="UP000472755">
    <property type="component" value="Unassembled WGS sequence"/>
</dbReference>
<dbReference type="RefSeq" id="WP_009323831.1">
    <property type="nucleotide sequence ID" value="NZ_CAQJQL010000007.1"/>
</dbReference>
<dbReference type="Pfam" id="PF00293">
    <property type="entry name" value="NUDIX"/>
    <property type="match status" value="1"/>
</dbReference>
<dbReference type="CDD" id="cd03428">
    <property type="entry name" value="NUDIX_Ap4A_Nudt2"/>
    <property type="match status" value="1"/>
</dbReference>
<dbReference type="GO" id="GO:0000166">
    <property type="term" value="F:nucleotide binding"/>
    <property type="evidence" value="ECO:0007669"/>
    <property type="project" value="UniProtKB-KW"/>
</dbReference>
<reference evidence="8" key="1">
    <citation type="submission" date="2015-02" db="EMBL/GenBank/DDBJ databases">
        <title>A novel member of the family Ruminococcaceae isolated from human feces.</title>
        <authorList>
            <person name="Shkoporov A.N."/>
            <person name="Chaplin A.V."/>
            <person name="Motuzova O.V."/>
            <person name="Kafarskaia L.I."/>
            <person name="Khokhlova E.V."/>
            <person name="Efimov B.A."/>
        </authorList>
    </citation>
    <scope>NUCLEOTIDE SEQUENCE [LARGE SCALE GENOMIC DNA]</scope>
    <source>
        <strain evidence="8">585-1</strain>
    </source>
</reference>
<dbReference type="InterPro" id="IPR051325">
    <property type="entry name" value="Nudix_hydrolase_domain"/>
</dbReference>
<dbReference type="GO" id="GO:0006167">
    <property type="term" value="P:AMP biosynthetic process"/>
    <property type="evidence" value="ECO:0007669"/>
    <property type="project" value="TreeGrafter"/>
</dbReference>
<dbReference type="PANTHER" id="PTHR21340">
    <property type="entry name" value="DIADENOSINE 5,5-P1,P4-TETRAPHOSPHATE PYROPHOSPHOHYDROLASE MUTT"/>
    <property type="match status" value="1"/>
</dbReference>
<evidence type="ECO:0000313" key="17">
    <source>
        <dbReference type="Proteomes" id="UP000472755"/>
    </source>
</evidence>
<name>A0A0D8J1R5_9FIRM</name>
<organism evidence="8 13">
    <name type="scientific">Ruthenibacterium lactatiformans</name>
    <dbReference type="NCBI Taxonomy" id="1550024"/>
    <lineage>
        <taxon>Bacteria</taxon>
        <taxon>Bacillati</taxon>
        <taxon>Bacillota</taxon>
        <taxon>Clostridia</taxon>
        <taxon>Eubacteriales</taxon>
        <taxon>Oscillospiraceae</taxon>
        <taxon>Ruthenibacterium</taxon>
    </lineage>
</organism>
<dbReference type="PATRIC" id="fig|1550024.3.peg.2463"/>
<dbReference type="Proteomes" id="UP000449193">
    <property type="component" value="Unassembled WGS sequence"/>
</dbReference>
<evidence type="ECO:0000313" key="16">
    <source>
        <dbReference type="Proteomes" id="UP000449193"/>
    </source>
</evidence>
<dbReference type="Proteomes" id="UP000032483">
    <property type="component" value="Unassembled WGS sequence"/>
</dbReference>
<dbReference type="EMBL" id="VUNJ01000005">
    <property type="protein sequence ID" value="MST91507.1"/>
    <property type="molecule type" value="Genomic_DNA"/>
</dbReference>
<evidence type="ECO:0000256" key="3">
    <source>
        <dbReference type="ARBA" id="ARBA00022741"/>
    </source>
</evidence>
<dbReference type="InterPro" id="IPR000086">
    <property type="entry name" value="NUDIX_hydrolase_dom"/>
</dbReference>
<dbReference type="EMBL" id="LMUA01000011">
    <property type="protein sequence ID" value="KUE76217.1"/>
    <property type="molecule type" value="Genomic_DNA"/>
</dbReference>
<dbReference type="EMBL" id="JXXK01000014">
    <property type="protein sequence ID" value="KJF39698.1"/>
    <property type="molecule type" value="Genomic_DNA"/>
</dbReference>
<evidence type="ECO:0000313" key="10">
    <source>
        <dbReference type="EMBL" id="MST91507.1"/>
    </source>
</evidence>
<dbReference type="PROSITE" id="PS51462">
    <property type="entry name" value="NUDIX"/>
    <property type="match status" value="1"/>
</dbReference>
<evidence type="ECO:0000313" key="13">
    <source>
        <dbReference type="Proteomes" id="UP000032483"/>
    </source>
</evidence>
<dbReference type="InterPro" id="IPR003565">
    <property type="entry name" value="Tetra_PHTase"/>
</dbReference>
<evidence type="ECO:0000259" key="7">
    <source>
        <dbReference type="PROSITE" id="PS51462"/>
    </source>
</evidence>
<dbReference type="PROSITE" id="PS00893">
    <property type="entry name" value="NUDIX_BOX"/>
    <property type="match status" value="1"/>
</dbReference>
<dbReference type="Proteomes" id="UP000431913">
    <property type="component" value="Unassembled WGS sequence"/>
</dbReference>
<dbReference type="EMBL" id="WMZR01000002">
    <property type="protein sequence ID" value="MTS50262.1"/>
    <property type="molecule type" value="Genomic_DNA"/>
</dbReference>
<reference evidence="10 15" key="4">
    <citation type="submission" date="2019-08" db="EMBL/GenBank/DDBJ databases">
        <title>In-depth cultivation of the pig gut microbiome towards novel bacterial diversity and tailored functional studies.</title>
        <authorList>
            <person name="Wylensek D."/>
            <person name="Hitch T.C.A."/>
            <person name="Clavel T."/>
        </authorList>
    </citation>
    <scope>NUCLEOTIDE SEQUENCE [LARGE SCALE GENOMIC DNA]</scope>
    <source>
        <strain evidence="10 15">WCA3-601-WT-6J</strain>
    </source>
</reference>
<dbReference type="PANTHER" id="PTHR21340:SF0">
    <property type="entry name" value="BIS(5'-NUCLEOSYL)-TETRAPHOSPHATASE [ASYMMETRICAL]"/>
    <property type="match status" value="1"/>
</dbReference>
<evidence type="ECO:0000313" key="8">
    <source>
        <dbReference type="EMBL" id="KJF39698.1"/>
    </source>
</evidence>